<name>A0A9P7AKQ4_9AGAM</name>
<dbReference type="GeneID" id="64600802"/>
<dbReference type="EMBL" id="JABBWE010000050">
    <property type="protein sequence ID" value="KAG1790412.1"/>
    <property type="molecule type" value="Genomic_DNA"/>
</dbReference>
<sequence length="297" mass="31819">MASGAQPATDTSLTGISPDRKRSHEPQTHLITQAIHAGTRAPVPPKPIGPFSAVSSSSTEGPVVNNTSSIHRTPSKSSISEAQHMSTVLVPTAMQGVLHSNLKHIGMPRAIGALRNRSPALLRHLTTPNVARSTLGLNLNKVPSPVFSVKTESDSNCEDSDNESTHTIDTQARSSEEHKAQLVLNATRAQRDVCFAEKTLADCVVQQNRALGLLYQFEATEAGRKLEDAHIDIGYVRHSVHKIGITLLEDFTSSKPRKRRRKSTSQVDGDTLSPEVDLALPLPGPLADTGSASATQS</sequence>
<feature type="compositionally biased region" description="Polar residues" evidence="1">
    <location>
        <begin position="1"/>
        <end position="15"/>
    </location>
</feature>
<comment type="caution">
    <text evidence="2">The sequence shown here is derived from an EMBL/GenBank/DDBJ whole genome shotgun (WGS) entry which is preliminary data.</text>
</comment>
<feature type="compositionally biased region" description="Basic and acidic residues" evidence="1">
    <location>
        <begin position="18"/>
        <end position="27"/>
    </location>
</feature>
<dbReference type="RefSeq" id="XP_041157380.1">
    <property type="nucleotide sequence ID" value="XM_041307038.1"/>
</dbReference>
<feature type="region of interest" description="Disordered" evidence="1">
    <location>
        <begin position="150"/>
        <end position="176"/>
    </location>
</feature>
<dbReference type="Proteomes" id="UP000719766">
    <property type="component" value="Unassembled WGS sequence"/>
</dbReference>
<protein>
    <submittedName>
        <fullName evidence="2">Uncharacterized protein</fullName>
    </submittedName>
</protein>
<evidence type="ECO:0000313" key="2">
    <source>
        <dbReference type="EMBL" id="KAG1790412.1"/>
    </source>
</evidence>
<organism evidence="2 3">
    <name type="scientific">Suillus plorans</name>
    <dbReference type="NCBI Taxonomy" id="116603"/>
    <lineage>
        <taxon>Eukaryota</taxon>
        <taxon>Fungi</taxon>
        <taxon>Dikarya</taxon>
        <taxon>Basidiomycota</taxon>
        <taxon>Agaricomycotina</taxon>
        <taxon>Agaricomycetes</taxon>
        <taxon>Agaricomycetidae</taxon>
        <taxon>Boletales</taxon>
        <taxon>Suillineae</taxon>
        <taxon>Suillaceae</taxon>
        <taxon>Suillus</taxon>
    </lineage>
</organism>
<feature type="region of interest" description="Disordered" evidence="1">
    <location>
        <begin position="254"/>
        <end position="297"/>
    </location>
</feature>
<gene>
    <name evidence="2" type="ORF">HD556DRAFT_1446141</name>
</gene>
<reference evidence="2" key="1">
    <citation type="journal article" date="2020" name="New Phytol.">
        <title>Comparative genomics reveals dynamic genome evolution in host specialist ectomycorrhizal fungi.</title>
        <authorList>
            <person name="Lofgren L.A."/>
            <person name="Nguyen N.H."/>
            <person name="Vilgalys R."/>
            <person name="Ruytinx J."/>
            <person name="Liao H.L."/>
            <person name="Branco S."/>
            <person name="Kuo A."/>
            <person name="LaButti K."/>
            <person name="Lipzen A."/>
            <person name="Andreopoulos W."/>
            <person name="Pangilinan J."/>
            <person name="Riley R."/>
            <person name="Hundley H."/>
            <person name="Na H."/>
            <person name="Barry K."/>
            <person name="Grigoriev I.V."/>
            <person name="Stajich J.E."/>
            <person name="Kennedy P.G."/>
        </authorList>
    </citation>
    <scope>NUCLEOTIDE SEQUENCE</scope>
    <source>
        <strain evidence="2">S12</strain>
    </source>
</reference>
<proteinExistence type="predicted"/>
<dbReference type="OrthoDB" id="2608786at2759"/>
<evidence type="ECO:0000313" key="3">
    <source>
        <dbReference type="Proteomes" id="UP000719766"/>
    </source>
</evidence>
<feature type="compositionally biased region" description="Low complexity" evidence="1">
    <location>
        <begin position="278"/>
        <end position="287"/>
    </location>
</feature>
<dbReference type="AlphaFoldDB" id="A0A9P7AKQ4"/>
<feature type="region of interest" description="Disordered" evidence="1">
    <location>
        <begin position="1"/>
        <end position="81"/>
    </location>
</feature>
<accession>A0A9P7AKQ4</accession>
<evidence type="ECO:0000256" key="1">
    <source>
        <dbReference type="SAM" id="MobiDB-lite"/>
    </source>
</evidence>
<feature type="compositionally biased region" description="Polar residues" evidence="1">
    <location>
        <begin position="53"/>
        <end position="81"/>
    </location>
</feature>
<keyword evidence="3" id="KW-1185">Reference proteome</keyword>